<evidence type="ECO:0000256" key="2">
    <source>
        <dbReference type="ARBA" id="ARBA00013194"/>
    </source>
</evidence>
<dbReference type="Proteomes" id="UP000054560">
    <property type="component" value="Unassembled WGS sequence"/>
</dbReference>
<dbReference type="Pfam" id="PF00160">
    <property type="entry name" value="Pro_isomerase"/>
    <property type="match status" value="1"/>
</dbReference>
<dbReference type="RefSeq" id="XP_014160785.1">
    <property type="nucleotide sequence ID" value="XM_014305310.1"/>
</dbReference>
<evidence type="ECO:0000256" key="1">
    <source>
        <dbReference type="ARBA" id="ARBA00000971"/>
    </source>
</evidence>
<proteinExistence type="predicted"/>
<dbReference type="Gene3D" id="3.10.50.40">
    <property type="match status" value="1"/>
</dbReference>
<dbReference type="AlphaFoldDB" id="A0A0L0GEZ7"/>
<dbReference type="InterPro" id="IPR046357">
    <property type="entry name" value="PPIase_dom_sf"/>
</dbReference>
<dbReference type="EMBL" id="KQ241631">
    <property type="protein sequence ID" value="KNC86883.1"/>
    <property type="molecule type" value="Genomic_DNA"/>
</dbReference>
<evidence type="ECO:0000256" key="3">
    <source>
        <dbReference type="ARBA" id="ARBA00023110"/>
    </source>
</evidence>
<dbReference type="Pfam" id="PF00254">
    <property type="entry name" value="FKBP_C"/>
    <property type="match status" value="1"/>
</dbReference>
<dbReference type="Gene3D" id="2.40.100.10">
    <property type="entry name" value="Cyclophilin-like"/>
    <property type="match status" value="1"/>
</dbReference>
<dbReference type="PROSITE" id="PS50059">
    <property type="entry name" value="FKBP_PPIASE"/>
    <property type="match status" value="1"/>
</dbReference>
<keyword evidence="4 5" id="KW-0413">Isomerase</keyword>
<dbReference type="PANTHER" id="PTHR11071:SF561">
    <property type="entry name" value="PEPTIDYL-PROLYL CIS-TRANS ISOMERASE D-RELATED"/>
    <property type="match status" value="1"/>
</dbReference>
<dbReference type="InterPro" id="IPR029000">
    <property type="entry name" value="Cyclophilin-like_dom_sf"/>
</dbReference>
<dbReference type="PANTHER" id="PTHR11071">
    <property type="entry name" value="PEPTIDYL-PROLYL CIS-TRANS ISOMERASE"/>
    <property type="match status" value="1"/>
</dbReference>
<name>A0A0L0GEZ7_9EUKA</name>
<dbReference type="GO" id="GO:0005737">
    <property type="term" value="C:cytoplasm"/>
    <property type="evidence" value="ECO:0007669"/>
    <property type="project" value="TreeGrafter"/>
</dbReference>
<evidence type="ECO:0000313" key="8">
    <source>
        <dbReference type="EMBL" id="KNC86883.1"/>
    </source>
</evidence>
<keyword evidence="9" id="KW-1185">Reference proteome</keyword>
<dbReference type="PROSITE" id="PS50072">
    <property type="entry name" value="CSA_PPIASE_2"/>
    <property type="match status" value="1"/>
</dbReference>
<dbReference type="SUPFAM" id="SSF54534">
    <property type="entry name" value="FKBP-like"/>
    <property type="match status" value="1"/>
</dbReference>
<feature type="domain" description="PPIase FKBP-type" evidence="6">
    <location>
        <begin position="22"/>
        <end position="107"/>
    </location>
</feature>
<dbReference type="GO" id="GO:0016018">
    <property type="term" value="F:cyclosporin A binding"/>
    <property type="evidence" value="ECO:0007669"/>
    <property type="project" value="TreeGrafter"/>
</dbReference>
<evidence type="ECO:0000313" key="9">
    <source>
        <dbReference type="Proteomes" id="UP000054560"/>
    </source>
</evidence>
<feature type="domain" description="PPIase cyclophilin-type" evidence="7">
    <location>
        <begin position="161"/>
        <end position="333"/>
    </location>
</feature>
<keyword evidence="3 5" id="KW-0697">Rotamase</keyword>
<dbReference type="OrthoDB" id="193499at2759"/>
<protein>
    <recommendedName>
        <fullName evidence="2 5">peptidylprolyl isomerase</fullName>
        <ecNumber evidence="2 5">5.2.1.8</ecNumber>
    </recommendedName>
</protein>
<dbReference type="SUPFAM" id="SSF50891">
    <property type="entry name" value="Cyclophilin-like"/>
    <property type="match status" value="1"/>
</dbReference>
<dbReference type="STRING" id="667725.A0A0L0GEZ7"/>
<dbReference type="InterPro" id="IPR002130">
    <property type="entry name" value="Cyclophilin-type_PPIase_dom"/>
</dbReference>
<dbReference type="eggNOG" id="KOG0865">
    <property type="taxonomic scope" value="Eukaryota"/>
</dbReference>
<dbReference type="GeneID" id="25901482"/>
<evidence type="ECO:0000259" key="6">
    <source>
        <dbReference type="PROSITE" id="PS50059"/>
    </source>
</evidence>
<organism evidence="8 9">
    <name type="scientific">Sphaeroforma arctica JP610</name>
    <dbReference type="NCBI Taxonomy" id="667725"/>
    <lineage>
        <taxon>Eukaryota</taxon>
        <taxon>Ichthyosporea</taxon>
        <taxon>Ichthyophonida</taxon>
        <taxon>Sphaeroforma</taxon>
    </lineage>
</organism>
<dbReference type="PRINTS" id="PR00153">
    <property type="entry name" value="CSAPPISMRASE"/>
</dbReference>
<dbReference type="EC" id="5.2.1.8" evidence="2 5"/>
<dbReference type="GO" id="GO:0006457">
    <property type="term" value="P:protein folding"/>
    <property type="evidence" value="ECO:0007669"/>
    <property type="project" value="TreeGrafter"/>
</dbReference>
<dbReference type="GO" id="GO:0003755">
    <property type="term" value="F:peptidyl-prolyl cis-trans isomerase activity"/>
    <property type="evidence" value="ECO:0007669"/>
    <property type="project" value="UniProtKB-KW"/>
</dbReference>
<dbReference type="FunFam" id="2.40.100.10:FF:000025">
    <property type="entry name" value="Peptidyl-prolyl cis-trans isomerase CYP19-2"/>
    <property type="match status" value="1"/>
</dbReference>
<dbReference type="InterPro" id="IPR001179">
    <property type="entry name" value="PPIase_FKBP_dom"/>
</dbReference>
<reference evidence="8 9" key="1">
    <citation type="submission" date="2011-02" db="EMBL/GenBank/DDBJ databases">
        <title>The Genome Sequence of Sphaeroforma arctica JP610.</title>
        <authorList>
            <consortium name="The Broad Institute Genome Sequencing Platform"/>
            <person name="Russ C."/>
            <person name="Cuomo C."/>
            <person name="Young S.K."/>
            <person name="Zeng Q."/>
            <person name="Gargeya S."/>
            <person name="Alvarado L."/>
            <person name="Berlin A."/>
            <person name="Chapman S.B."/>
            <person name="Chen Z."/>
            <person name="Freedman E."/>
            <person name="Gellesch M."/>
            <person name="Goldberg J."/>
            <person name="Griggs A."/>
            <person name="Gujja S."/>
            <person name="Heilman E."/>
            <person name="Heiman D."/>
            <person name="Howarth C."/>
            <person name="Mehta T."/>
            <person name="Neiman D."/>
            <person name="Pearson M."/>
            <person name="Roberts A."/>
            <person name="Saif S."/>
            <person name="Shea T."/>
            <person name="Shenoy N."/>
            <person name="Sisk P."/>
            <person name="Stolte C."/>
            <person name="Sykes S."/>
            <person name="White J."/>
            <person name="Yandava C."/>
            <person name="Burger G."/>
            <person name="Gray M.W."/>
            <person name="Holland P.W.H."/>
            <person name="King N."/>
            <person name="Lang F.B.F."/>
            <person name="Roger A.J."/>
            <person name="Ruiz-Trillo I."/>
            <person name="Haas B."/>
            <person name="Nusbaum C."/>
            <person name="Birren B."/>
        </authorList>
    </citation>
    <scope>NUCLEOTIDE SEQUENCE [LARGE SCALE GENOMIC DNA]</scope>
    <source>
        <strain evidence="8 9">JP610</strain>
    </source>
</reference>
<evidence type="ECO:0000259" key="7">
    <source>
        <dbReference type="PROSITE" id="PS50072"/>
    </source>
</evidence>
<evidence type="ECO:0000256" key="5">
    <source>
        <dbReference type="PROSITE-ProRule" id="PRU00277"/>
    </source>
</evidence>
<evidence type="ECO:0000256" key="4">
    <source>
        <dbReference type="ARBA" id="ARBA00023235"/>
    </source>
</evidence>
<sequence>MINSRSQVLHRGDEDGNYANIQDSIEAHLIITLSDGSEVVNTRRNGYTTTKAVTSMNDGMTEGLQMMKIGDHFQFFIPSEKRTGASYGDSVYPGDVLIYDVEVFDIMEPNYLSWTEDPKKILGVLVFLYFGLKYFRDDRRKLTLPLVTTDKATAPTNTRVYMDISIGGEAAGRIVFELFNNITPRTATNFRCICTGEKGKSSNGLDLNYKGVEFHQVKPGFLIQGGDISKGKRMSESIYGGRFKDEWTHGTIQHSKAGLLSMANAGKDTNGSQFFILLGKAEYLDGKHVVFGMVDESDEDICKVSYDVLDAISAVGAKSGKPKKKVVVESCGVVQPTNTKKRL</sequence>
<accession>A0A0L0GEZ7</accession>
<comment type="catalytic activity">
    <reaction evidence="1 5">
        <text>[protein]-peptidylproline (omega=180) = [protein]-peptidylproline (omega=0)</text>
        <dbReference type="Rhea" id="RHEA:16237"/>
        <dbReference type="Rhea" id="RHEA-COMP:10747"/>
        <dbReference type="Rhea" id="RHEA-COMP:10748"/>
        <dbReference type="ChEBI" id="CHEBI:83833"/>
        <dbReference type="ChEBI" id="CHEBI:83834"/>
        <dbReference type="EC" id="5.2.1.8"/>
    </reaction>
</comment>
<gene>
    <name evidence="8" type="ORF">SARC_00978</name>
</gene>